<reference evidence="1" key="1">
    <citation type="journal article" date="2021" name="Mol. Plant Microbe Interact.">
        <title>Complete Genome Sequence of the Plant-Pathogenic Fungus Colletotrichum lupini.</title>
        <authorList>
            <person name="Baroncelli R."/>
            <person name="Pensec F."/>
            <person name="Da Lio D."/>
            <person name="Boufleur T."/>
            <person name="Vicente I."/>
            <person name="Sarrocco S."/>
            <person name="Picot A."/>
            <person name="Baraldi E."/>
            <person name="Sukno S."/>
            <person name="Thon M."/>
            <person name="Le Floch G."/>
        </authorList>
    </citation>
    <scope>NUCLEOTIDE SEQUENCE</scope>
    <source>
        <strain evidence="1">IMI 504893</strain>
    </source>
</reference>
<dbReference type="Proteomes" id="UP000830671">
    <property type="component" value="Chromosome 5"/>
</dbReference>
<name>A0A9Q8WI46_9PEZI</name>
<dbReference type="AlphaFoldDB" id="A0A9Q8WI46"/>
<evidence type="ECO:0000313" key="1">
    <source>
        <dbReference type="EMBL" id="UQC84503.1"/>
    </source>
</evidence>
<protein>
    <submittedName>
        <fullName evidence="1">Uncharacterized protein</fullName>
    </submittedName>
</protein>
<keyword evidence="2" id="KW-1185">Reference proteome</keyword>
<dbReference type="RefSeq" id="XP_049146120.1">
    <property type="nucleotide sequence ID" value="XM_049288976.1"/>
</dbReference>
<accession>A0A9Q8WI46</accession>
<evidence type="ECO:0000313" key="2">
    <source>
        <dbReference type="Proteomes" id="UP000830671"/>
    </source>
</evidence>
<proteinExistence type="predicted"/>
<dbReference type="KEGG" id="clup:CLUP02_10000"/>
<sequence>MCHSRISVPSTPYTNYRAQQTARLRFDPHSARVAAHFCCTAVDSCPAQLENLTIHRSPYLHIQRHRTLLHRISPPQNKSVGFPRPLAHSKIHLAGPLCWAQLAPDSLAIERALISPYPLTIALSRDAIQLPSCSTGYAR</sequence>
<dbReference type="EMBL" id="CP019477">
    <property type="protein sequence ID" value="UQC84503.1"/>
    <property type="molecule type" value="Genomic_DNA"/>
</dbReference>
<gene>
    <name evidence="1" type="ORF">CLUP02_10000</name>
</gene>
<dbReference type="GeneID" id="73343986"/>
<organism evidence="1 2">
    <name type="scientific">Colletotrichum lupini</name>
    <dbReference type="NCBI Taxonomy" id="145971"/>
    <lineage>
        <taxon>Eukaryota</taxon>
        <taxon>Fungi</taxon>
        <taxon>Dikarya</taxon>
        <taxon>Ascomycota</taxon>
        <taxon>Pezizomycotina</taxon>
        <taxon>Sordariomycetes</taxon>
        <taxon>Hypocreomycetidae</taxon>
        <taxon>Glomerellales</taxon>
        <taxon>Glomerellaceae</taxon>
        <taxon>Colletotrichum</taxon>
        <taxon>Colletotrichum acutatum species complex</taxon>
    </lineage>
</organism>